<comment type="caution">
    <text evidence="7">The sequence shown here is derived from an EMBL/GenBank/DDBJ whole genome shotgun (WGS) entry which is preliminary data.</text>
</comment>
<evidence type="ECO:0000259" key="6">
    <source>
        <dbReference type="PROSITE" id="PS50850"/>
    </source>
</evidence>
<reference evidence="7 8" key="1">
    <citation type="journal article" date="2015" name="Stand. Genomic Sci.">
        <title>Genomic Encyclopedia of Bacterial and Archaeal Type Strains, Phase III: the genomes of soil and plant-associated and newly described type strains.</title>
        <authorList>
            <person name="Whitman W.B."/>
            <person name="Woyke T."/>
            <person name="Klenk H.P."/>
            <person name="Zhou Y."/>
            <person name="Lilburn T.G."/>
            <person name="Beck B.J."/>
            <person name="De Vos P."/>
            <person name="Vandamme P."/>
            <person name="Eisen J.A."/>
            <person name="Garrity G."/>
            <person name="Hugenholtz P."/>
            <person name="Kyrpides N.C."/>
        </authorList>
    </citation>
    <scope>NUCLEOTIDE SEQUENCE [LARGE SCALE GENOMIC DNA]</scope>
    <source>
        <strain evidence="7 8">RF6</strain>
    </source>
</reference>
<keyword evidence="8" id="KW-1185">Reference proteome</keyword>
<protein>
    <recommendedName>
        <fullName evidence="6">Major facilitator superfamily (MFS) profile domain-containing protein</fullName>
    </recommendedName>
</protein>
<sequence>MLAVVCGISVASIYVAQPMLGSMGRGLGLDPGASGWLITAGQIGYLVGLIALVPLGDTMNRRTLIAAQLALTGAGMLATAAADTAWIAYGGLAVAGLFAVAV</sequence>
<accession>A0A4Q7TKH1</accession>
<feature type="transmembrane region" description="Helical" evidence="5">
    <location>
        <begin position="34"/>
        <end position="55"/>
    </location>
</feature>
<organism evidence="7 8">
    <name type="scientific">Leucobacter luti</name>
    <dbReference type="NCBI Taxonomy" id="340320"/>
    <lineage>
        <taxon>Bacteria</taxon>
        <taxon>Bacillati</taxon>
        <taxon>Actinomycetota</taxon>
        <taxon>Actinomycetes</taxon>
        <taxon>Micrococcales</taxon>
        <taxon>Microbacteriaceae</taxon>
        <taxon>Leucobacter</taxon>
    </lineage>
</organism>
<dbReference type="InterPro" id="IPR036259">
    <property type="entry name" value="MFS_trans_sf"/>
</dbReference>
<dbReference type="PANTHER" id="PTHR42910">
    <property type="entry name" value="TRANSPORTER SCO4007-RELATED"/>
    <property type="match status" value="1"/>
</dbReference>
<comment type="subcellular location">
    <subcellularLocation>
        <location evidence="1">Cell membrane</location>
        <topology evidence="1">Multi-pass membrane protein</topology>
    </subcellularLocation>
</comment>
<evidence type="ECO:0000256" key="3">
    <source>
        <dbReference type="ARBA" id="ARBA00022989"/>
    </source>
</evidence>
<dbReference type="AlphaFoldDB" id="A0A4Q7TKH1"/>
<proteinExistence type="predicted"/>
<keyword evidence="4 5" id="KW-0472">Membrane</keyword>
<dbReference type="Gene3D" id="1.20.1250.20">
    <property type="entry name" value="MFS general substrate transporter like domains"/>
    <property type="match status" value="1"/>
</dbReference>
<name>A0A4Q7TKH1_9MICO</name>
<dbReference type="GO" id="GO:0022857">
    <property type="term" value="F:transmembrane transporter activity"/>
    <property type="evidence" value="ECO:0007669"/>
    <property type="project" value="InterPro"/>
</dbReference>
<evidence type="ECO:0000313" key="7">
    <source>
        <dbReference type="EMBL" id="RZT61104.1"/>
    </source>
</evidence>
<evidence type="ECO:0000256" key="2">
    <source>
        <dbReference type="ARBA" id="ARBA00022692"/>
    </source>
</evidence>
<evidence type="ECO:0000256" key="5">
    <source>
        <dbReference type="SAM" id="Phobius"/>
    </source>
</evidence>
<dbReference type="EMBL" id="SHKI01000007">
    <property type="protein sequence ID" value="RZT61104.1"/>
    <property type="molecule type" value="Genomic_DNA"/>
</dbReference>
<keyword evidence="3 5" id="KW-1133">Transmembrane helix</keyword>
<feature type="transmembrane region" description="Helical" evidence="5">
    <location>
        <begin position="76"/>
        <end position="101"/>
    </location>
</feature>
<evidence type="ECO:0000313" key="8">
    <source>
        <dbReference type="Proteomes" id="UP000291832"/>
    </source>
</evidence>
<dbReference type="Proteomes" id="UP000291832">
    <property type="component" value="Unassembled WGS sequence"/>
</dbReference>
<gene>
    <name evidence="7" type="ORF">EV139_2853</name>
</gene>
<dbReference type="PROSITE" id="PS50850">
    <property type="entry name" value="MFS"/>
    <property type="match status" value="1"/>
</dbReference>
<dbReference type="InterPro" id="IPR020846">
    <property type="entry name" value="MFS_dom"/>
</dbReference>
<dbReference type="PANTHER" id="PTHR42910:SF1">
    <property type="entry name" value="MAJOR FACILITATOR SUPERFAMILY (MFS) PROFILE DOMAIN-CONTAINING PROTEIN"/>
    <property type="match status" value="1"/>
</dbReference>
<evidence type="ECO:0000256" key="4">
    <source>
        <dbReference type="ARBA" id="ARBA00023136"/>
    </source>
</evidence>
<dbReference type="GO" id="GO:0005886">
    <property type="term" value="C:plasma membrane"/>
    <property type="evidence" value="ECO:0007669"/>
    <property type="project" value="UniProtKB-SubCell"/>
</dbReference>
<keyword evidence="2 5" id="KW-0812">Transmembrane</keyword>
<evidence type="ECO:0000256" key="1">
    <source>
        <dbReference type="ARBA" id="ARBA00004651"/>
    </source>
</evidence>
<feature type="domain" description="Major facilitator superfamily (MFS) profile" evidence="6">
    <location>
        <begin position="1"/>
        <end position="102"/>
    </location>
</feature>
<dbReference type="SUPFAM" id="SSF103473">
    <property type="entry name" value="MFS general substrate transporter"/>
    <property type="match status" value="1"/>
</dbReference>